<dbReference type="SUPFAM" id="SSF52540">
    <property type="entry name" value="P-loop containing nucleoside triphosphate hydrolases"/>
    <property type="match status" value="1"/>
</dbReference>
<keyword evidence="4" id="KW-0997">Cell inner membrane</keyword>
<dbReference type="PANTHER" id="PTHR42781">
    <property type="entry name" value="SPERMIDINE/PUTRESCINE IMPORT ATP-BINDING PROTEIN POTA"/>
    <property type="match status" value="1"/>
</dbReference>
<dbReference type="PROSITE" id="PS00211">
    <property type="entry name" value="ABC_TRANSPORTER_1"/>
    <property type="match status" value="1"/>
</dbReference>
<keyword evidence="2" id="KW-0813">Transport</keyword>
<comment type="similarity">
    <text evidence="1">Belongs to the ABC transporter superfamily.</text>
</comment>
<dbReference type="Pfam" id="PF00005">
    <property type="entry name" value="ABC_tran"/>
    <property type="match status" value="1"/>
</dbReference>
<dbReference type="InterPro" id="IPR050093">
    <property type="entry name" value="ABC_SmlMolc_Importer"/>
</dbReference>
<dbReference type="GO" id="GO:0071934">
    <property type="term" value="P:thiamine transmembrane transport"/>
    <property type="evidence" value="ECO:0007669"/>
    <property type="project" value="InterPro"/>
</dbReference>
<keyword evidence="6 10" id="KW-0067">ATP-binding</keyword>
<dbReference type="GO" id="GO:0005524">
    <property type="term" value="F:ATP binding"/>
    <property type="evidence" value="ECO:0007669"/>
    <property type="project" value="UniProtKB-KW"/>
</dbReference>
<dbReference type="GO" id="GO:0016887">
    <property type="term" value="F:ATP hydrolysis activity"/>
    <property type="evidence" value="ECO:0007669"/>
    <property type="project" value="InterPro"/>
</dbReference>
<sequence length="245" mass="26133">MSAAPALRLDGVRFAYEAMRMRFDLVVEPGEWLALIGPSGAGKSTLLDLAAGFAEPDAGRVLVAGVDVTSRPPAERPLSILFQDNNLFPHLDVFRNVALGIAPGLRVSPADRTRVAAALDAVGLAGFEKRRPAEMSGGERQRVALARAFLRDRPLLLLDEPFAALGPALRQEMLELLQRLRAERQGGPAAVVMVTHHPEDAAEHADRVAFLEAGEIVAVGPTRDVLTGQGEPRIAAYLGTAKPGT</sequence>
<evidence type="ECO:0000256" key="1">
    <source>
        <dbReference type="ARBA" id="ARBA00005417"/>
    </source>
</evidence>
<keyword evidence="5" id="KW-0547">Nucleotide-binding</keyword>
<dbReference type="NCBIfam" id="TIGR01277">
    <property type="entry name" value="thiQ"/>
    <property type="match status" value="1"/>
</dbReference>
<organism evidence="10 11">
    <name type="scientific">Aurantimonas aggregata</name>
    <dbReference type="NCBI Taxonomy" id="2047720"/>
    <lineage>
        <taxon>Bacteria</taxon>
        <taxon>Pseudomonadati</taxon>
        <taxon>Pseudomonadota</taxon>
        <taxon>Alphaproteobacteria</taxon>
        <taxon>Hyphomicrobiales</taxon>
        <taxon>Aurantimonadaceae</taxon>
        <taxon>Aurantimonas</taxon>
    </lineage>
</organism>
<dbReference type="AlphaFoldDB" id="A0A6L9MI81"/>
<dbReference type="Proteomes" id="UP000476332">
    <property type="component" value="Unassembled WGS sequence"/>
</dbReference>
<keyword evidence="7" id="KW-1278">Translocase</keyword>
<keyword evidence="8" id="KW-0472">Membrane</keyword>
<evidence type="ECO:0000256" key="8">
    <source>
        <dbReference type="ARBA" id="ARBA00023136"/>
    </source>
</evidence>
<dbReference type="RefSeq" id="WP_163044115.1">
    <property type="nucleotide sequence ID" value="NZ_JAAAMJ010000007.1"/>
</dbReference>
<dbReference type="SMART" id="SM00382">
    <property type="entry name" value="AAA"/>
    <property type="match status" value="1"/>
</dbReference>
<comment type="caution">
    <text evidence="10">The sequence shown here is derived from an EMBL/GenBank/DDBJ whole genome shotgun (WGS) entry which is preliminary data.</text>
</comment>
<reference evidence="10 11" key="1">
    <citation type="submission" date="2020-01" db="EMBL/GenBank/DDBJ databases">
        <title>Genomes of bacteria type strains.</title>
        <authorList>
            <person name="Chen J."/>
            <person name="Zhu S."/>
            <person name="Chen J."/>
        </authorList>
    </citation>
    <scope>NUCLEOTIDE SEQUENCE [LARGE SCALE GENOMIC DNA]</scope>
    <source>
        <strain evidence="10 11">KCTC 52919</strain>
    </source>
</reference>
<keyword evidence="11" id="KW-1185">Reference proteome</keyword>
<evidence type="ECO:0000256" key="3">
    <source>
        <dbReference type="ARBA" id="ARBA00022475"/>
    </source>
</evidence>
<dbReference type="InterPro" id="IPR003593">
    <property type="entry name" value="AAA+_ATPase"/>
</dbReference>
<evidence type="ECO:0000256" key="4">
    <source>
        <dbReference type="ARBA" id="ARBA00022519"/>
    </source>
</evidence>
<dbReference type="PROSITE" id="PS50893">
    <property type="entry name" value="ABC_TRANSPORTER_2"/>
    <property type="match status" value="1"/>
</dbReference>
<dbReference type="GO" id="GO:0042626">
    <property type="term" value="F:ATPase-coupled transmembrane transporter activity"/>
    <property type="evidence" value="ECO:0007669"/>
    <property type="project" value="InterPro"/>
</dbReference>
<evidence type="ECO:0000256" key="7">
    <source>
        <dbReference type="ARBA" id="ARBA00022967"/>
    </source>
</evidence>
<proteinExistence type="inferred from homology"/>
<evidence type="ECO:0000256" key="6">
    <source>
        <dbReference type="ARBA" id="ARBA00022840"/>
    </source>
</evidence>
<accession>A0A6L9MI81</accession>
<feature type="domain" description="ABC transporter" evidence="9">
    <location>
        <begin position="1"/>
        <end position="238"/>
    </location>
</feature>
<dbReference type="InterPro" id="IPR005968">
    <property type="entry name" value="Thiamine_ABC_ThiQ"/>
</dbReference>
<gene>
    <name evidence="10" type="primary">thiQ</name>
    <name evidence="10" type="ORF">GTW51_11760</name>
</gene>
<evidence type="ECO:0000313" key="11">
    <source>
        <dbReference type="Proteomes" id="UP000476332"/>
    </source>
</evidence>
<keyword evidence="3" id="KW-1003">Cell membrane</keyword>
<dbReference type="Gene3D" id="3.40.50.300">
    <property type="entry name" value="P-loop containing nucleotide triphosphate hydrolases"/>
    <property type="match status" value="1"/>
</dbReference>
<dbReference type="InterPro" id="IPR017871">
    <property type="entry name" value="ABC_transporter-like_CS"/>
</dbReference>
<evidence type="ECO:0000259" key="9">
    <source>
        <dbReference type="PROSITE" id="PS50893"/>
    </source>
</evidence>
<evidence type="ECO:0000256" key="5">
    <source>
        <dbReference type="ARBA" id="ARBA00022741"/>
    </source>
</evidence>
<evidence type="ECO:0000313" key="10">
    <source>
        <dbReference type="EMBL" id="NDV87376.1"/>
    </source>
</evidence>
<dbReference type="EMBL" id="JAAAMJ010000007">
    <property type="protein sequence ID" value="NDV87376.1"/>
    <property type="molecule type" value="Genomic_DNA"/>
</dbReference>
<dbReference type="InterPro" id="IPR003439">
    <property type="entry name" value="ABC_transporter-like_ATP-bd"/>
</dbReference>
<evidence type="ECO:0000256" key="2">
    <source>
        <dbReference type="ARBA" id="ARBA00022448"/>
    </source>
</evidence>
<name>A0A6L9MI81_9HYPH</name>
<dbReference type="InterPro" id="IPR027417">
    <property type="entry name" value="P-loop_NTPase"/>
</dbReference>
<protein>
    <submittedName>
        <fullName evidence="10">Thiamine ABC transporter ATP-binding protein</fullName>
    </submittedName>
</protein>
<dbReference type="GO" id="GO:0016020">
    <property type="term" value="C:membrane"/>
    <property type="evidence" value="ECO:0007669"/>
    <property type="project" value="InterPro"/>
</dbReference>
<dbReference type="PANTHER" id="PTHR42781:SF1">
    <property type="entry name" value="THIAMINE IMPORT ATP-BINDING PROTEIN THIQ"/>
    <property type="match status" value="1"/>
</dbReference>